<evidence type="ECO:0000313" key="3">
    <source>
        <dbReference type="Proteomes" id="UP000198280"/>
    </source>
</evidence>
<dbReference type="OrthoDB" id="3541690at2"/>
<name>A0A239GKC2_9ACTN</name>
<reference evidence="2 3" key="1">
    <citation type="submission" date="2017-06" db="EMBL/GenBank/DDBJ databases">
        <authorList>
            <person name="Kim H.J."/>
            <person name="Triplett B.A."/>
        </authorList>
    </citation>
    <scope>NUCLEOTIDE SEQUENCE [LARGE SCALE GENOMIC DNA]</scope>
    <source>
        <strain evidence="2 3">CGMCC 4.1858</strain>
    </source>
</reference>
<dbReference type="RefSeq" id="WP_089224815.1">
    <property type="nucleotide sequence ID" value="NZ_FZOF01000007.1"/>
</dbReference>
<dbReference type="Proteomes" id="UP000198280">
    <property type="component" value="Unassembled WGS sequence"/>
</dbReference>
<dbReference type="AlphaFoldDB" id="A0A239GKC2"/>
<feature type="compositionally biased region" description="Basic and acidic residues" evidence="1">
    <location>
        <begin position="215"/>
        <end position="227"/>
    </location>
</feature>
<proteinExistence type="predicted"/>
<dbReference type="EMBL" id="FZOF01000007">
    <property type="protein sequence ID" value="SNS68504.1"/>
    <property type="molecule type" value="Genomic_DNA"/>
</dbReference>
<sequence length="309" mass="33859">MAGEDAPTELGTVADELYGLPPARFTAVRNTHAQAARKAGDRPLADRITALRRPTAAAWAANLLARERQDEIGPFLQLGEALRQAHRALDGEQLRLLSRRQRELVQALSRQAGRLAADAGHPLSEQAVQEVEQTLHAALADPDAGAAFAEGRLTKPLSATVDITGRPTTGPVSDLPRRPPKKKPAEAAEDEQRARREAQRQRRREEAGRAGQQAREAEQEARAREGDAEAAQEDLDAADRHRDEAQRRLAALREQVTDAEEALRAARDDQARARRRHRDADRAARDARRQAGQAAAHAEQLTRGLEDGS</sequence>
<evidence type="ECO:0000313" key="2">
    <source>
        <dbReference type="EMBL" id="SNS68504.1"/>
    </source>
</evidence>
<feature type="compositionally biased region" description="Basic and acidic residues" evidence="1">
    <location>
        <begin position="183"/>
        <end position="208"/>
    </location>
</feature>
<feature type="compositionally biased region" description="Basic and acidic residues" evidence="1">
    <location>
        <begin position="237"/>
        <end position="247"/>
    </location>
</feature>
<feature type="region of interest" description="Disordered" evidence="1">
    <location>
        <begin position="159"/>
        <end position="309"/>
    </location>
</feature>
<feature type="compositionally biased region" description="Basic and acidic residues" evidence="1">
    <location>
        <begin position="261"/>
        <end position="289"/>
    </location>
</feature>
<feature type="compositionally biased region" description="Low complexity" evidence="1">
    <location>
        <begin position="290"/>
        <end position="299"/>
    </location>
</feature>
<protein>
    <submittedName>
        <fullName evidence="2">Uncharacterized protein</fullName>
    </submittedName>
</protein>
<organism evidence="2 3">
    <name type="scientific">Actinacidiphila glaucinigra</name>
    <dbReference type="NCBI Taxonomy" id="235986"/>
    <lineage>
        <taxon>Bacteria</taxon>
        <taxon>Bacillati</taxon>
        <taxon>Actinomycetota</taxon>
        <taxon>Actinomycetes</taxon>
        <taxon>Kitasatosporales</taxon>
        <taxon>Streptomycetaceae</taxon>
        <taxon>Actinacidiphila</taxon>
    </lineage>
</organism>
<accession>A0A239GKC2</accession>
<gene>
    <name evidence="2" type="ORF">SAMN05216252_107404</name>
</gene>
<keyword evidence="3" id="KW-1185">Reference proteome</keyword>
<evidence type="ECO:0000256" key="1">
    <source>
        <dbReference type="SAM" id="MobiDB-lite"/>
    </source>
</evidence>